<sequence>MSSHLNTYLLDLPRTRALVGSGDEQLLEVVRQHLGDRMAAADEEFDYLIEAGAPTAYEALRAVVNGGPFGRHAFQYRLAYQCLCELTGFDLSANAFSHFRGDWLGEVDKGLAALNVTATSLFYFTLPQVPVPVEQSPEVGYGEWSPNQIAQALHQFRASVSNGTAQQSDPEVTAAVAACLSWMHMAESKPGLGIAGFFHLG</sequence>
<gene>
    <name evidence="2" type="ORF">B0T46_20955</name>
</gene>
<keyword evidence="3" id="KW-1185">Reference proteome</keyword>
<dbReference type="Proteomes" id="UP000188836">
    <property type="component" value="Unassembled WGS sequence"/>
</dbReference>
<evidence type="ECO:0000259" key="1">
    <source>
        <dbReference type="Pfam" id="PF24740"/>
    </source>
</evidence>
<evidence type="ECO:0000313" key="2">
    <source>
        <dbReference type="EMBL" id="ONM46817.1"/>
    </source>
</evidence>
<protein>
    <recommendedName>
        <fullName evidence="1">DUF7691 domain-containing protein</fullName>
    </recommendedName>
</protein>
<comment type="caution">
    <text evidence="2">The sequence shown here is derived from an EMBL/GenBank/DDBJ whole genome shotgun (WGS) entry which is preliminary data.</text>
</comment>
<reference evidence="2 3" key="1">
    <citation type="journal article" date="2016" name="Antonie Van Leeuwenhoek">
        <title>Nocardia donostiensis sp. nov., isolated from human respiratory specimens.</title>
        <authorList>
            <person name="Ercibengoa M."/>
            <person name="Bell M."/>
            <person name="Marimon J.M."/>
            <person name="Humrighouse B."/>
            <person name="Klenk H.P."/>
            <person name="Potter G."/>
            <person name="Perez-Trallero E."/>
        </authorList>
    </citation>
    <scope>NUCLEOTIDE SEQUENCE [LARGE SCALE GENOMIC DNA]</scope>
    <source>
        <strain evidence="2 3">X1655</strain>
    </source>
</reference>
<evidence type="ECO:0000313" key="3">
    <source>
        <dbReference type="Proteomes" id="UP000188836"/>
    </source>
</evidence>
<name>A0A1V2TBE2_9NOCA</name>
<dbReference type="RefSeq" id="WP_077120228.1">
    <property type="nucleotide sequence ID" value="NZ_MUMY01000020.1"/>
</dbReference>
<dbReference type="Pfam" id="PF24740">
    <property type="entry name" value="DUF7691"/>
    <property type="match status" value="1"/>
</dbReference>
<feature type="domain" description="DUF7691" evidence="1">
    <location>
        <begin position="1"/>
        <end position="199"/>
    </location>
</feature>
<dbReference type="AlphaFoldDB" id="A0A1V2TBE2"/>
<proteinExistence type="predicted"/>
<dbReference type="EMBL" id="MUMY01000020">
    <property type="protein sequence ID" value="ONM46817.1"/>
    <property type="molecule type" value="Genomic_DNA"/>
</dbReference>
<dbReference type="InterPro" id="IPR056108">
    <property type="entry name" value="DUF7691"/>
</dbReference>
<organism evidence="2 3">
    <name type="scientific">Nocardia donostiensis</name>
    <dbReference type="NCBI Taxonomy" id="1538463"/>
    <lineage>
        <taxon>Bacteria</taxon>
        <taxon>Bacillati</taxon>
        <taxon>Actinomycetota</taxon>
        <taxon>Actinomycetes</taxon>
        <taxon>Mycobacteriales</taxon>
        <taxon>Nocardiaceae</taxon>
        <taxon>Nocardia</taxon>
    </lineage>
</organism>
<dbReference type="OrthoDB" id="3476150at2"/>
<accession>A0A1V2TBE2</accession>